<feature type="signal peptide" evidence="1">
    <location>
        <begin position="1"/>
        <end position="19"/>
    </location>
</feature>
<evidence type="ECO:0000313" key="3">
    <source>
        <dbReference type="Proteomes" id="UP001597286"/>
    </source>
</evidence>
<dbReference type="RefSeq" id="WP_378485524.1">
    <property type="nucleotide sequence ID" value="NZ_JBHUFB010000010.1"/>
</dbReference>
<name>A0ABW4P5S2_9NOCA</name>
<gene>
    <name evidence="2" type="ORF">ACFSJG_12390</name>
</gene>
<keyword evidence="1" id="KW-0732">Signal</keyword>
<accession>A0ABW4P5S2</accession>
<comment type="caution">
    <text evidence="2">The sequence shown here is derived from an EMBL/GenBank/DDBJ whole genome shotgun (WGS) entry which is preliminary data.</text>
</comment>
<organism evidence="2 3">
    <name type="scientific">Rhodococcus gannanensis</name>
    <dbReference type="NCBI Taxonomy" id="1960308"/>
    <lineage>
        <taxon>Bacteria</taxon>
        <taxon>Bacillati</taxon>
        <taxon>Actinomycetota</taxon>
        <taxon>Actinomycetes</taxon>
        <taxon>Mycobacteriales</taxon>
        <taxon>Nocardiaceae</taxon>
        <taxon>Rhodococcus</taxon>
    </lineage>
</organism>
<proteinExistence type="predicted"/>
<protein>
    <submittedName>
        <fullName evidence="2">Uncharacterized protein</fullName>
    </submittedName>
</protein>
<dbReference type="EMBL" id="JBHUFB010000010">
    <property type="protein sequence ID" value="MFD1813019.1"/>
    <property type="molecule type" value="Genomic_DNA"/>
</dbReference>
<evidence type="ECO:0000256" key="1">
    <source>
        <dbReference type="SAM" id="SignalP"/>
    </source>
</evidence>
<feature type="chain" id="PRO_5046793896" evidence="1">
    <location>
        <begin position="20"/>
        <end position="219"/>
    </location>
</feature>
<evidence type="ECO:0000313" key="2">
    <source>
        <dbReference type="EMBL" id="MFD1813019.1"/>
    </source>
</evidence>
<dbReference type="Proteomes" id="UP001597286">
    <property type="component" value="Unassembled WGS sequence"/>
</dbReference>
<keyword evidence="3" id="KW-1185">Reference proteome</keyword>
<sequence>MPDRFGAVAAAVCAAGVVAGVVALGAANPPTPLPVSTDRLGPDAGEQVADYLARAGDTLDTGDGADPRWGLVSFDHEVTAAEADALTADVRVSQLWFRVPIDRVQTPIVPVGVAGAESIARASGLAAVQLRGTTGEWDRQAQVDAVSALRLGQNCACVVAATVRGPLSEVAELEGVDGVRVVEVLPSDAVFGRFAVRPLLPEQTDAVTPGPDDGEVPSR</sequence>
<reference evidence="3" key="1">
    <citation type="journal article" date="2019" name="Int. J. Syst. Evol. Microbiol.">
        <title>The Global Catalogue of Microorganisms (GCM) 10K type strain sequencing project: providing services to taxonomists for standard genome sequencing and annotation.</title>
        <authorList>
            <consortium name="The Broad Institute Genomics Platform"/>
            <consortium name="The Broad Institute Genome Sequencing Center for Infectious Disease"/>
            <person name="Wu L."/>
            <person name="Ma J."/>
        </authorList>
    </citation>
    <scope>NUCLEOTIDE SEQUENCE [LARGE SCALE GENOMIC DNA]</scope>
    <source>
        <strain evidence="3">DT72</strain>
    </source>
</reference>